<feature type="region of interest" description="Disordered" evidence="2">
    <location>
        <begin position="270"/>
        <end position="295"/>
    </location>
</feature>
<dbReference type="PANTHER" id="PTHR40370">
    <property type="entry name" value="EXPRESSED PROTEIN"/>
    <property type="match status" value="1"/>
</dbReference>
<feature type="coiled-coil region" evidence="1">
    <location>
        <begin position="631"/>
        <end position="672"/>
    </location>
</feature>
<dbReference type="VEuPathDB" id="FungiDB:ATEG_03057"/>
<sequence>MAALQDALECLSPTTWEDIPKDPDALRAYMNDISSKARLIVDSIPEPPPPQPPSDAADDPPQYTHAHPSASWSRMRPSSARIGARDAETESLQKEWGKPMRINSGRDNPLEIAVHKAPGRDGKGHWFGRRSVHEGLPFERWAAKLAGEMTATLQANQERLRKGRMPDQSVRGIGAERLVEKIEVRDRDGQAVVGYVHVFHVSAQFPKPTTPRDFVPVILSWETRVEDSSGGRYWMMVSKPCAHPDVPPANGYIRGEYESVEFIREIPRRKRGNSARGEDKLEGGQGEADGQGEEDMNPVEWIMVTRSDPGGNIPRWMVEKGTPKSICTDAVKFLDWACRDPSSEQRSTKSRQSSVRAGHTTGVGDTDGEEASDSDFTDTEVEHHGLIASFSYLVNAGLERYAPQAVLDYLPGHSRQPSRAMSDYHSSAREETPRTSADSVPSTPRRPVDRLKKDENDGGSTSTQDRAPASPSMASSVAENGLHDIPPIEVMKQNKNGKLSSHEKHLAKLAQRKRDVESQLDKVRSEIQSLQLPSQDEESGRAKASAAALAAADPGADRASSSTASSVHGQAADNRSPRQGQKREPSTRDVAKLHKVASGLFQDEAKLLKQLEKIEKNQFKEASKIEARQQKHADREEKSRYQTENEFLRREIEVLKKEIGRLRSERQQWLNLVGSLQAENAKLAARDSDAK</sequence>
<organism evidence="3 4">
    <name type="scientific">Aspergillus terreus</name>
    <dbReference type="NCBI Taxonomy" id="33178"/>
    <lineage>
        <taxon>Eukaryota</taxon>
        <taxon>Fungi</taxon>
        <taxon>Dikarya</taxon>
        <taxon>Ascomycota</taxon>
        <taxon>Pezizomycotina</taxon>
        <taxon>Eurotiomycetes</taxon>
        <taxon>Eurotiomycetidae</taxon>
        <taxon>Eurotiales</taxon>
        <taxon>Aspergillaceae</taxon>
        <taxon>Aspergillus</taxon>
        <taxon>Aspergillus subgen. Circumdati</taxon>
    </lineage>
</organism>
<feature type="compositionally biased region" description="Basic and acidic residues" evidence="2">
    <location>
        <begin position="581"/>
        <end position="590"/>
    </location>
</feature>
<dbReference type="InterPro" id="IPR024500">
    <property type="entry name" value="DUF3074"/>
</dbReference>
<feature type="region of interest" description="Disordered" evidence="2">
    <location>
        <begin position="38"/>
        <end position="108"/>
    </location>
</feature>
<dbReference type="CDD" id="cd08864">
    <property type="entry name" value="SRPBCC_DUF3074"/>
    <property type="match status" value="1"/>
</dbReference>
<evidence type="ECO:0000256" key="1">
    <source>
        <dbReference type="SAM" id="Coils"/>
    </source>
</evidence>
<feature type="compositionally biased region" description="Acidic residues" evidence="2">
    <location>
        <begin position="366"/>
        <end position="378"/>
    </location>
</feature>
<feature type="compositionally biased region" description="Low complexity" evidence="2">
    <location>
        <begin position="467"/>
        <end position="478"/>
    </location>
</feature>
<keyword evidence="1" id="KW-0175">Coiled coil</keyword>
<feature type="compositionally biased region" description="Basic and acidic residues" evidence="2">
    <location>
        <begin position="507"/>
        <end position="525"/>
    </location>
</feature>
<dbReference type="Gene3D" id="3.30.530.20">
    <property type="match status" value="1"/>
</dbReference>
<dbReference type="Pfam" id="PF11274">
    <property type="entry name" value="DUF3074"/>
    <property type="match status" value="1"/>
</dbReference>
<accession>A0A5M3Z0G7</accession>
<keyword evidence="4" id="KW-1185">Reference proteome</keyword>
<name>A0A5M3Z0G7_ASPTE</name>
<dbReference type="PANTHER" id="PTHR40370:SF1">
    <property type="entry name" value="DUF3074 DOMAIN-CONTAINING PROTEIN"/>
    <property type="match status" value="1"/>
</dbReference>
<gene>
    <name evidence="3" type="ORF">ATEIFO6365_0006028300</name>
</gene>
<reference evidence="3 4" key="1">
    <citation type="submission" date="2020-01" db="EMBL/GenBank/DDBJ databases">
        <title>Aspergillus terreus IFO 6365 whole genome shotgun sequence.</title>
        <authorList>
            <person name="Kanamasa S."/>
            <person name="Takahashi H."/>
        </authorList>
    </citation>
    <scope>NUCLEOTIDE SEQUENCE [LARGE SCALE GENOMIC DNA]</scope>
    <source>
        <strain evidence="3 4">IFO 6365</strain>
    </source>
</reference>
<feature type="region of interest" description="Disordered" evidence="2">
    <location>
        <begin position="507"/>
        <end position="590"/>
    </location>
</feature>
<dbReference type="AlphaFoldDB" id="A0A5M3Z0G7"/>
<evidence type="ECO:0000313" key="3">
    <source>
        <dbReference type="EMBL" id="GFF16946.1"/>
    </source>
</evidence>
<comment type="caution">
    <text evidence="3">The sequence shown here is derived from an EMBL/GenBank/DDBJ whole genome shotgun (WGS) entry which is preliminary data.</text>
</comment>
<dbReference type="OrthoDB" id="5403181at2759"/>
<dbReference type="FunFam" id="3.30.530.20:FF:000053">
    <property type="entry name" value="Uncharacterized protein"/>
    <property type="match status" value="1"/>
</dbReference>
<evidence type="ECO:0000313" key="4">
    <source>
        <dbReference type="Proteomes" id="UP000452235"/>
    </source>
</evidence>
<feature type="compositionally biased region" description="Basic and acidic residues" evidence="2">
    <location>
        <begin position="83"/>
        <end position="98"/>
    </location>
</feature>
<feature type="region of interest" description="Disordered" evidence="2">
    <location>
        <begin position="341"/>
        <end position="378"/>
    </location>
</feature>
<protein>
    <submittedName>
        <fullName evidence="3">Uncharacterized protein</fullName>
    </submittedName>
</protein>
<feature type="compositionally biased region" description="Basic and acidic residues" evidence="2">
    <location>
        <begin position="446"/>
        <end position="456"/>
    </location>
</feature>
<evidence type="ECO:0000256" key="2">
    <source>
        <dbReference type="SAM" id="MobiDB-lite"/>
    </source>
</evidence>
<dbReference type="SUPFAM" id="SSF55961">
    <property type="entry name" value="Bet v1-like"/>
    <property type="match status" value="1"/>
</dbReference>
<feature type="region of interest" description="Disordered" evidence="2">
    <location>
        <begin position="413"/>
        <end position="486"/>
    </location>
</feature>
<dbReference type="EMBL" id="BLJY01000006">
    <property type="protein sequence ID" value="GFF16946.1"/>
    <property type="molecule type" value="Genomic_DNA"/>
</dbReference>
<proteinExistence type="predicted"/>
<dbReference type="Proteomes" id="UP000452235">
    <property type="component" value="Unassembled WGS sequence"/>
</dbReference>
<dbReference type="InterPro" id="IPR023393">
    <property type="entry name" value="START-like_dom_sf"/>
</dbReference>
<feature type="compositionally biased region" description="Low complexity" evidence="2">
    <location>
        <begin position="542"/>
        <end position="562"/>
    </location>
</feature>